<evidence type="ECO:0000256" key="1">
    <source>
        <dbReference type="SAM" id="MobiDB-lite"/>
    </source>
</evidence>
<dbReference type="AlphaFoldDB" id="A0AAP0BM05"/>
<dbReference type="PANTHER" id="PTHR48412:SF1">
    <property type="entry name" value="ARM REPEAT SUPERFAMILY PROTEIN"/>
    <property type="match status" value="1"/>
</dbReference>
<reference evidence="4 5" key="1">
    <citation type="journal article" date="2022" name="Nat. Plants">
        <title>Genomes of leafy and leafless Platanthera orchids illuminate the evolution of mycoheterotrophy.</title>
        <authorList>
            <person name="Li M.H."/>
            <person name="Liu K.W."/>
            <person name="Li Z."/>
            <person name="Lu H.C."/>
            <person name="Ye Q.L."/>
            <person name="Zhang D."/>
            <person name="Wang J.Y."/>
            <person name="Li Y.F."/>
            <person name="Zhong Z.M."/>
            <person name="Liu X."/>
            <person name="Yu X."/>
            <person name="Liu D.K."/>
            <person name="Tu X.D."/>
            <person name="Liu B."/>
            <person name="Hao Y."/>
            <person name="Liao X.Y."/>
            <person name="Jiang Y.T."/>
            <person name="Sun W.H."/>
            <person name="Chen J."/>
            <person name="Chen Y.Q."/>
            <person name="Ai Y."/>
            <person name="Zhai J.W."/>
            <person name="Wu S.S."/>
            <person name="Zhou Z."/>
            <person name="Hsiao Y.Y."/>
            <person name="Wu W.L."/>
            <person name="Chen Y.Y."/>
            <person name="Lin Y.F."/>
            <person name="Hsu J.L."/>
            <person name="Li C.Y."/>
            <person name="Wang Z.W."/>
            <person name="Zhao X."/>
            <person name="Zhong W.Y."/>
            <person name="Ma X.K."/>
            <person name="Ma L."/>
            <person name="Huang J."/>
            <person name="Chen G.Z."/>
            <person name="Huang M.Z."/>
            <person name="Huang L."/>
            <person name="Peng D.H."/>
            <person name="Luo Y.B."/>
            <person name="Zou S.Q."/>
            <person name="Chen S.P."/>
            <person name="Lan S."/>
            <person name="Tsai W.C."/>
            <person name="Van de Peer Y."/>
            <person name="Liu Z.J."/>
        </authorList>
    </citation>
    <scope>NUCLEOTIDE SEQUENCE [LARGE SCALE GENOMIC DNA]</scope>
    <source>
        <strain evidence="4">Lor287</strain>
    </source>
</reference>
<gene>
    <name evidence="4" type="ORF">KSP39_PZI008968</name>
</gene>
<feature type="region of interest" description="Disordered" evidence="1">
    <location>
        <begin position="1"/>
        <end position="50"/>
    </location>
</feature>
<feature type="domain" description="RRP12 N-terminal HEAT" evidence="3">
    <location>
        <begin position="53"/>
        <end position="325"/>
    </location>
</feature>
<feature type="domain" description="RRP12 HEAT" evidence="2">
    <location>
        <begin position="406"/>
        <end position="688"/>
    </location>
</feature>
<dbReference type="InterPro" id="IPR057860">
    <property type="entry name" value="HEAT_RRP12_N"/>
</dbReference>
<dbReference type="Pfam" id="PF25772">
    <property type="entry name" value="HEAT_RRP12_N"/>
    <property type="match status" value="1"/>
</dbReference>
<comment type="caution">
    <text evidence="4">The sequence shown here is derived from an EMBL/GenBank/DDBJ whole genome shotgun (WGS) entry which is preliminary data.</text>
</comment>
<evidence type="ECO:0000259" key="2">
    <source>
        <dbReference type="Pfam" id="PF08161"/>
    </source>
</evidence>
<proteinExistence type="predicted"/>
<dbReference type="PANTHER" id="PTHR48412">
    <property type="entry name" value="ARM REPEAT SUPERFAMILY PROTEIN"/>
    <property type="match status" value="1"/>
</dbReference>
<dbReference type="SUPFAM" id="SSF48371">
    <property type="entry name" value="ARM repeat"/>
    <property type="match status" value="1"/>
</dbReference>
<evidence type="ECO:0000259" key="3">
    <source>
        <dbReference type="Pfam" id="PF25772"/>
    </source>
</evidence>
<dbReference type="EMBL" id="JBBWWQ010000007">
    <property type="protein sequence ID" value="KAK8942880.1"/>
    <property type="molecule type" value="Genomic_DNA"/>
</dbReference>
<evidence type="ECO:0000313" key="4">
    <source>
        <dbReference type="EMBL" id="KAK8942880.1"/>
    </source>
</evidence>
<feature type="compositionally biased region" description="Acidic residues" evidence="1">
    <location>
        <begin position="29"/>
        <end position="43"/>
    </location>
</feature>
<accession>A0AAP0BM05</accession>
<organism evidence="4 5">
    <name type="scientific">Platanthera zijinensis</name>
    <dbReference type="NCBI Taxonomy" id="2320716"/>
    <lineage>
        <taxon>Eukaryota</taxon>
        <taxon>Viridiplantae</taxon>
        <taxon>Streptophyta</taxon>
        <taxon>Embryophyta</taxon>
        <taxon>Tracheophyta</taxon>
        <taxon>Spermatophyta</taxon>
        <taxon>Magnoliopsida</taxon>
        <taxon>Liliopsida</taxon>
        <taxon>Asparagales</taxon>
        <taxon>Orchidaceae</taxon>
        <taxon>Orchidoideae</taxon>
        <taxon>Orchideae</taxon>
        <taxon>Orchidinae</taxon>
        <taxon>Platanthera</taxon>
    </lineage>
</organism>
<evidence type="ECO:0000313" key="5">
    <source>
        <dbReference type="Proteomes" id="UP001418222"/>
    </source>
</evidence>
<dbReference type="InterPro" id="IPR016024">
    <property type="entry name" value="ARM-type_fold"/>
</dbReference>
<keyword evidence="5" id="KW-1185">Reference proteome</keyword>
<dbReference type="Pfam" id="PF08161">
    <property type="entry name" value="RRP12_HEAT"/>
    <property type="match status" value="1"/>
</dbReference>
<protein>
    <recommendedName>
        <fullName evidence="6">Ribosomal RNA-processing protein 12-like conserved domain-containing protein</fullName>
    </recommendedName>
</protein>
<evidence type="ECO:0008006" key="6">
    <source>
        <dbReference type="Google" id="ProtNLM"/>
    </source>
</evidence>
<sequence>MKRKLEAAHTAVGEEESRETAKTNAGEIAGEEPMEDNSDEEVEEHLSGVEPIGDGDVCRALMDRYAQSSAKQHRHLCATAAAMKSILSEEGLPLTPPAYFAAAITALRDAVHADREGAAALSSFLAIVLPLVPPDSLPKAKAKDAAFVIASFLRDPSCRLSTGSLRSMVKSLGLASLRMDLDDWLAVHLPLETLLLFAVDKRPKVRRCAQSCLEMLLKNFHNSSITKKASKIVQIMHKKCIIPVKDTFSAELTDTVSKDTLSKHEQLEALHMLNVLNVILPYLSDKVKVKILSDTYKVLGFHSSWSTRHILRLLETQLEHSNQKVIHLEAENIMFALTSYISTAGKGHVDTIISASTLLKYVLKKVKDAFPSMWLTYLPPVFASLIGYLGSDSTNSKPVVDILKELISFHIHQCLFSVPTSQAGTYEMESVPEAAAIASICSVSVKLLNDCIFPTEHMLEVMSLLFLRLGRSSFFFMKEIMIRLSQFALNVNEGKHDMKHLEKCIGASIIAIGPEKLLALFPIAIDMQETNCSNSWIIPILKKYVVGASLQYFINNIVPLINSIKDACKKVKKDTVRKSLRSYFHDLWDLLPAFCRYPIDLAENFESLSMLLMVVLKDEASLQEISFEYIQMLVYSNREDNRHHVLDPQNFDMEFINFGYSKRTVSKNMKALSSRSMDFFQILKDIFLESAEKRGCIKDAIGSLAFIIPSECLRNFFCSSFKDVEQSSDIADTQSLDYHEQVENKKVGDSKEALEKHEESRSLLMELACSVVEAADTDLTNIILDYVRFSLSTTSEICQSEAYFTLSRILKEESYSSAQFNELMELLFTVKRPVDTNSLKNRFLCFNYLLVYILKNNVDDINTKAFLILNEIILTLKSKESRKLAYDTLLTVSVKLKTPHSGSPDSHLLLLFNMVMGYLSSSSPQIMSGAVSALSLLIYHDAAFCLSVPNLIPSVLILLQNKAIEVIKATLGFVKVLVSSLICGDLMSLLPEILQGILPWSSVSKNHFRSKVGIIMEILIRKCSLEAVQNLAPEKYRSFVKSIKEVMNVFSVL</sequence>
<dbReference type="InterPro" id="IPR012978">
    <property type="entry name" value="HEAT_RRP12"/>
</dbReference>
<dbReference type="Proteomes" id="UP001418222">
    <property type="component" value="Unassembled WGS sequence"/>
</dbReference>
<name>A0AAP0BM05_9ASPA</name>